<evidence type="ECO:0000313" key="2">
    <source>
        <dbReference type="Proteomes" id="UP000557739"/>
    </source>
</evidence>
<dbReference type="EMBL" id="JACIJJ010000004">
    <property type="protein sequence ID" value="MBB5699554.1"/>
    <property type="molecule type" value="Genomic_DNA"/>
</dbReference>
<proteinExistence type="predicted"/>
<dbReference type="Proteomes" id="UP000557739">
    <property type="component" value="Unassembled WGS sequence"/>
</dbReference>
<dbReference type="AlphaFoldDB" id="A0A7W9EIV1"/>
<protein>
    <submittedName>
        <fullName evidence="1">Uncharacterized protein</fullName>
    </submittedName>
</protein>
<comment type="caution">
    <text evidence="1">The sequence shown here is derived from an EMBL/GenBank/DDBJ whole genome shotgun (WGS) entry which is preliminary data.</text>
</comment>
<sequence>MSPRALGAIGVAATVWLLLRPTRLGDGTLKRNPPPAD</sequence>
<organism evidence="1 2">
    <name type="scientific">Sphingomonas yantingensis</name>
    <dbReference type="NCBI Taxonomy" id="1241761"/>
    <lineage>
        <taxon>Bacteria</taxon>
        <taxon>Pseudomonadati</taxon>
        <taxon>Pseudomonadota</taxon>
        <taxon>Alphaproteobacteria</taxon>
        <taxon>Sphingomonadales</taxon>
        <taxon>Sphingomonadaceae</taxon>
        <taxon>Sphingomonas</taxon>
    </lineage>
</organism>
<keyword evidence="2" id="KW-1185">Reference proteome</keyword>
<accession>A0A7W9EIV1</accession>
<gene>
    <name evidence="1" type="ORF">FHR19_002920</name>
</gene>
<evidence type="ECO:0000313" key="1">
    <source>
        <dbReference type="EMBL" id="MBB5699554.1"/>
    </source>
</evidence>
<name>A0A7W9EIV1_9SPHN</name>
<reference evidence="1 2" key="1">
    <citation type="submission" date="2020-08" db="EMBL/GenBank/DDBJ databases">
        <title>Genomic Encyclopedia of Type Strains, Phase IV (KMG-IV): sequencing the most valuable type-strain genomes for metagenomic binning, comparative biology and taxonomic classification.</title>
        <authorList>
            <person name="Goeker M."/>
        </authorList>
    </citation>
    <scope>NUCLEOTIDE SEQUENCE [LARGE SCALE GENOMIC DNA]</scope>
    <source>
        <strain evidence="1 2">DSM 27244</strain>
    </source>
</reference>